<dbReference type="KEGG" id="tps:THAPSDRAFT_8369"/>
<evidence type="ECO:0000313" key="4">
    <source>
        <dbReference type="Proteomes" id="UP000001449"/>
    </source>
</evidence>
<feature type="compositionally biased region" description="Low complexity" evidence="1">
    <location>
        <begin position="79"/>
        <end position="94"/>
    </location>
</feature>
<accession>B8C9A6</accession>
<dbReference type="HOGENOM" id="CLU_1279961_0_0_1"/>
<dbReference type="RefSeq" id="XP_002292816.1">
    <property type="nucleotide sequence ID" value="XM_002292780.1"/>
</dbReference>
<keyword evidence="4" id="KW-1185">Reference proteome</keyword>
<evidence type="ECO:0000256" key="2">
    <source>
        <dbReference type="SAM" id="Phobius"/>
    </source>
</evidence>
<feature type="transmembrane region" description="Helical" evidence="2">
    <location>
        <begin position="136"/>
        <end position="154"/>
    </location>
</feature>
<sequence length="216" mass="24146">MVDSTPTHRHRLPGGYACSCIAILAASSLCGAFSTEPLVHLSRYTTRRAHADTKVQSTMHTIRMHNNILNLQHSQLHQSNGADNDNENSESSASNKKKEEDNSYSWAELQADPELSRQEFESSMKRRNSMLLPQRISQAVSAFAWLFVIVGIILNQLGYAYIRDPTGGIGVGTLDERDFQRELYSSEWAVENGIRGERLSTSPDSMMVVDESKVLN</sequence>
<keyword evidence="2" id="KW-0472">Membrane</keyword>
<feature type="transmembrane region" description="Helical" evidence="2">
    <location>
        <begin position="12"/>
        <end position="34"/>
    </location>
</feature>
<dbReference type="InParanoid" id="B8C9A6"/>
<dbReference type="AlphaFoldDB" id="B8C9A6"/>
<feature type="region of interest" description="Disordered" evidence="1">
    <location>
        <begin position="77"/>
        <end position="108"/>
    </location>
</feature>
<organism evidence="3 4">
    <name type="scientific">Thalassiosira pseudonana</name>
    <name type="common">Marine diatom</name>
    <name type="synonym">Cyclotella nana</name>
    <dbReference type="NCBI Taxonomy" id="35128"/>
    <lineage>
        <taxon>Eukaryota</taxon>
        <taxon>Sar</taxon>
        <taxon>Stramenopiles</taxon>
        <taxon>Ochrophyta</taxon>
        <taxon>Bacillariophyta</taxon>
        <taxon>Coscinodiscophyceae</taxon>
        <taxon>Thalassiosirophycidae</taxon>
        <taxon>Thalassiosirales</taxon>
        <taxon>Thalassiosiraceae</taxon>
        <taxon>Thalassiosira</taxon>
    </lineage>
</organism>
<name>B8C9A6_THAPS</name>
<evidence type="ECO:0000313" key="3">
    <source>
        <dbReference type="EMBL" id="EED90012.1"/>
    </source>
</evidence>
<dbReference type="GeneID" id="7451085"/>
<dbReference type="EMBL" id="CM000646">
    <property type="protein sequence ID" value="EED90012.1"/>
    <property type="molecule type" value="Genomic_DNA"/>
</dbReference>
<reference evidence="3 4" key="2">
    <citation type="journal article" date="2008" name="Nature">
        <title>The Phaeodactylum genome reveals the evolutionary history of diatom genomes.</title>
        <authorList>
            <person name="Bowler C."/>
            <person name="Allen A.E."/>
            <person name="Badger J.H."/>
            <person name="Grimwood J."/>
            <person name="Jabbari K."/>
            <person name="Kuo A."/>
            <person name="Maheswari U."/>
            <person name="Martens C."/>
            <person name="Maumus F."/>
            <person name="Otillar R.P."/>
            <person name="Rayko E."/>
            <person name="Salamov A."/>
            <person name="Vandepoele K."/>
            <person name="Beszteri B."/>
            <person name="Gruber A."/>
            <person name="Heijde M."/>
            <person name="Katinka M."/>
            <person name="Mock T."/>
            <person name="Valentin K."/>
            <person name="Verret F."/>
            <person name="Berges J.A."/>
            <person name="Brownlee C."/>
            <person name="Cadoret J.P."/>
            <person name="Chiovitti A."/>
            <person name="Choi C.J."/>
            <person name="Coesel S."/>
            <person name="De Martino A."/>
            <person name="Detter J.C."/>
            <person name="Durkin C."/>
            <person name="Falciatore A."/>
            <person name="Fournet J."/>
            <person name="Haruta M."/>
            <person name="Huysman M.J."/>
            <person name="Jenkins B.D."/>
            <person name="Jiroutova K."/>
            <person name="Jorgensen R.E."/>
            <person name="Joubert Y."/>
            <person name="Kaplan A."/>
            <person name="Kroger N."/>
            <person name="Kroth P.G."/>
            <person name="La Roche J."/>
            <person name="Lindquist E."/>
            <person name="Lommer M."/>
            <person name="Martin-Jezequel V."/>
            <person name="Lopez P.J."/>
            <person name="Lucas S."/>
            <person name="Mangogna M."/>
            <person name="McGinnis K."/>
            <person name="Medlin L.K."/>
            <person name="Montsant A."/>
            <person name="Oudot-Le Secq M.P."/>
            <person name="Napoli C."/>
            <person name="Obornik M."/>
            <person name="Parker M.S."/>
            <person name="Petit J.L."/>
            <person name="Porcel B.M."/>
            <person name="Poulsen N."/>
            <person name="Robison M."/>
            <person name="Rychlewski L."/>
            <person name="Rynearson T.A."/>
            <person name="Schmutz J."/>
            <person name="Shapiro H."/>
            <person name="Siaut M."/>
            <person name="Stanley M."/>
            <person name="Sussman M.R."/>
            <person name="Taylor A.R."/>
            <person name="Vardi A."/>
            <person name="von Dassow P."/>
            <person name="Vyverman W."/>
            <person name="Willis A."/>
            <person name="Wyrwicz L.S."/>
            <person name="Rokhsar D.S."/>
            <person name="Weissenbach J."/>
            <person name="Armbrust E.V."/>
            <person name="Green B.R."/>
            <person name="Van de Peer Y."/>
            <person name="Grigoriev I.V."/>
        </authorList>
    </citation>
    <scope>NUCLEOTIDE SEQUENCE [LARGE SCALE GENOMIC DNA]</scope>
    <source>
        <strain evidence="3 4">CCMP1335</strain>
    </source>
</reference>
<proteinExistence type="predicted"/>
<dbReference type="PaxDb" id="35128-Thaps8369"/>
<reference evidence="3 4" key="1">
    <citation type="journal article" date="2004" name="Science">
        <title>The genome of the diatom Thalassiosira pseudonana: ecology, evolution, and metabolism.</title>
        <authorList>
            <person name="Armbrust E.V."/>
            <person name="Berges J.A."/>
            <person name="Bowler C."/>
            <person name="Green B.R."/>
            <person name="Martinez D."/>
            <person name="Putnam N.H."/>
            <person name="Zhou S."/>
            <person name="Allen A.E."/>
            <person name="Apt K.E."/>
            <person name="Bechner M."/>
            <person name="Brzezinski M.A."/>
            <person name="Chaal B.K."/>
            <person name="Chiovitti A."/>
            <person name="Davis A.K."/>
            <person name="Demarest M.S."/>
            <person name="Detter J.C."/>
            <person name="Glavina T."/>
            <person name="Goodstein D."/>
            <person name="Hadi M.Z."/>
            <person name="Hellsten U."/>
            <person name="Hildebrand M."/>
            <person name="Jenkins B.D."/>
            <person name="Jurka J."/>
            <person name="Kapitonov V.V."/>
            <person name="Kroger N."/>
            <person name="Lau W.W."/>
            <person name="Lane T.W."/>
            <person name="Larimer F.W."/>
            <person name="Lippmeier J.C."/>
            <person name="Lucas S."/>
            <person name="Medina M."/>
            <person name="Montsant A."/>
            <person name="Obornik M."/>
            <person name="Parker M.S."/>
            <person name="Palenik B."/>
            <person name="Pazour G.J."/>
            <person name="Richardson P.M."/>
            <person name="Rynearson T.A."/>
            <person name="Saito M.A."/>
            <person name="Schwartz D.C."/>
            <person name="Thamatrakoln K."/>
            <person name="Valentin K."/>
            <person name="Vardi A."/>
            <person name="Wilkerson F.P."/>
            <person name="Rokhsar D.S."/>
        </authorList>
    </citation>
    <scope>NUCLEOTIDE SEQUENCE [LARGE SCALE GENOMIC DNA]</scope>
    <source>
        <strain evidence="3 4">CCMP1335</strain>
    </source>
</reference>
<protein>
    <submittedName>
        <fullName evidence="3">Uncharacterized protein</fullName>
    </submittedName>
</protein>
<keyword evidence="2" id="KW-0812">Transmembrane</keyword>
<keyword evidence="2" id="KW-1133">Transmembrane helix</keyword>
<dbReference type="eggNOG" id="ENOG502TB2D">
    <property type="taxonomic scope" value="Eukaryota"/>
</dbReference>
<gene>
    <name evidence="3" type="ORF">THAPSDRAFT_8369</name>
</gene>
<evidence type="ECO:0000256" key="1">
    <source>
        <dbReference type="SAM" id="MobiDB-lite"/>
    </source>
</evidence>
<dbReference type="Proteomes" id="UP000001449">
    <property type="component" value="Chromosome 10"/>
</dbReference>